<keyword evidence="4 6" id="KW-0472">Membrane</keyword>
<feature type="transmembrane region" description="Helical" evidence="6">
    <location>
        <begin position="97"/>
        <end position="116"/>
    </location>
</feature>
<feature type="transmembrane region" description="Helical" evidence="6">
    <location>
        <begin position="39"/>
        <end position="61"/>
    </location>
</feature>
<dbReference type="GO" id="GO:0016020">
    <property type="term" value="C:membrane"/>
    <property type="evidence" value="ECO:0007669"/>
    <property type="project" value="UniProtKB-SubCell"/>
</dbReference>
<comment type="caution">
    <text evidence="8">The sequence shown here is derived from an EMBL/GenBank/DDBJ whole genome shotgun (WGS) entry which is preliminary data.</text>
</comment>
<proteinExistence type="inferred from homology"/>
<reference evidence="9" key="1">
    <citation type="journal article" date="2017" name="Nat. Microbiol.">
        <title>Global analysis of biosynthetic gene clusters reveals vast potential of secondary metabolite production in Penicillium species.</title>
        <authorList>
            <person name="Nielsen J.C."/>
            <person name="Grijseels S."/>
            <person name="Prigent S."/>
            <person name="Ji B."/>
            <person name="Dainat J."/>
            <person name="Nielsen K.F."/>
            <person name="Frisvad J.C."/>
            <person name="Workman M."/>
            <person name="Nielsen J."/>
        </authorList>
    </citation>
    <scope>NUCLEOTIDE SEQUENCE [LARGE SCALE GENOMIC DNA]</scope>
    <source>
        <strain evidence="9">IBT 31811</strain>
    </source>
</reference>
<gene>
    <name evidence="8" type="ORF">PENANT_c034G08165</name>
</gene>
<keyword evidence="3 6" id="KW-1133">Transmembrane helix</keyword>
<dbReference type="InterPro" id="IPR052337">
    <property type="entry name" value="SAT4-like"/>
</dbReference>
<evidence type="ECO:0000313" key="9">
    <source>
        <dbReference type="Proteomes" id="UP000191672"/>
    </source>
</evidence>
<feature type="transmembrane region" description="Helical" evidence="6">
    <location>
        <begin position="6"/>
        <end position="27"/>
    </location>
</feature>
<dbReference type="PANTHER" id="PTHR33048">
    <property type="entry name" value="PTH11-LIKE INTEGRAL MEMBRANE PROTEIN (AFU_ORTHOLOGUE AFUA_5G11245)"/>
    <property type="match status" value="1"/>
</dbReference>
<protein>
    <recommendedName>
        <fullName evidence="7">Rhodopsin domain-containing protein</fullName>
    </recommendedName>
</protein>
<comment type="subcellular location">
    <subcellularLocation>
        <location evidence="1">Membrane</location>
        <topology evidence="1">Multi-pass membrane protein</topology>
    </subcellularLocation>
</comment>
<feature type="transmembrane region" description="Helical" evidence="6">
    <location>
        <begin position="174"/>
        <end position="195"/>
    </location>
</feature>
<comment type="similarity">
    <text evidence="5">Belongs to the SAT4 family.</text>
</comment>
<feature type="domain" description="Rhodopsin" evidence="7">
    <location>
        <begin position="23"/>
        <end position="265"/>
    </location>
</feature>
<evidence type="ECO:0000313" key="8">
    <source>
        <dbReference type="EMBL" id="OQD80559.1"/>
    </source>
</evidence>
<dbReference type="Pfam" id="PF20684">
    <property type="entry name" value="Fung_rhodopsin"/>
    <property type="match status" value="1"/>
</dbReference>
<evidence type="ECO:0000256" key="5">
    <source>
        <dbReference type="ARBA" id="ARBA00038359"/>
    </source>
</evidence>
<keyword evidence="9" id="KW-1185">Reference proteome</keyword>
<feature type="transmembrane region" description="Helical" evidence="6">
    <location>
        <begin position="128"/>
        <end position="154"/>
    </location>
</feature>
<accession>A0A1V6PU35</accession>
<dbReference type="OrthoDB" id="4329349at2759"/>
<organism evidence="8 9">
    <name type="scientific">Penicillium antarcticum</name>
    <dbReference type="NCBI Taxonomy" id="416450"/>
    <lineage>
        <taxon>Eukaryota</taxon>
        <taxon>Fungi</taxon>
        <taxon>Dikarya</taxon>
        <taxon>Ascomycota</taxon>
        <taxon>Pezizomycotina</taxon>
        <taxon>Eurotiomycetes</taxon>
        <taxon>Eurotiomycetidae</taxon>
        <taxon>Eurotiales</taxon>
        <taxon>Aspergillaceae</taxon>
        <taxon>Penicillium</taxon>
    </lineage>
</organism>
<dbReference type="AlphaFoldDB" id="A0A1V6PU35"/>
<dbReference type="EMBL" id="MDYN01000034">
    <property type="protein sequence ID" value="OQD80559.1"/>
    <property type="molecule type" value="Genomic_DNA"/>
</dbReference>
<evidence type="ECO:0000256" key="1">
    <source>
        <dbReference type="ARBA" id="ARBA00004141"/>
    </source>
</evidence>
<evidence type="ECO:0000256" key="3">
    <source>
        <dbReference type="ARBA" id="ARBA00022989"/>
    </source>
</evidence>
<dbReference type="Proteomes" id="UP000191672">
    <property type="component" value="Unassembled WGS sequence"/>
</dbReference>
<evidence type="ECO:0000256" key="4">
    <source>
        <dbReference type="ARBA" id="ARBA00023136"/>
    </source>
</evidence>
<dbReference type="PANTHER" id="PTHR33048:SF152">
    <property type="entry name" value="INTEGRAL MEMBRANE PROTEIN"/>
    <property type="match status" value="1"/>
</dbReference>
<dbReference type="STRING" id="416450.A0A1V6PU35"/>
<dbReference type="InterPro" id="IPR049326">
    <property type="entry name" value="Rhodopsin_dom_fungi"/>
</dbReference>
<sequence length="379" mass="42177">MSADALTIETFTEYGIGMVFLAVRLYARIEMGGIRGLRLDDAFAVAGMIFWTMQTVNIYLLELFGNNIGLNDKTAMLVPHSKLDSMILGSKLAFMNWIWYVCYIWSLKGVLLCLYWKLTQGTWHRHLVTAAAGFCGVTWLACLLTHICICTPVTRNWQIKPYPGDNCTLRGPLYIVIAVFNVLSDLCIILIPIPILTKLQVPLQRKLILVIMFSSGIFIMICTILRAYYSLSSITNLPIALGWADRECFVAAIVVSLPGIKPLFRNSRWLGSTNRKNSNSPYYKSDGYNAFGSKASGKTKTFVTSRPRKGGNFELDSVLHTTKDSRDGSQEYILEGERVASPAAGPVGQAGQRDMAIRVTTEYTLESEGTNGVPKRPEL</sequence>
<name>A0A1V6PU35_9EURO</name>
<keyword evidence="2 6" id="KW-0812">Transmembrane</keyword>
<evidence type="ECO:0000256" key="2">
    <source>
        <dbReference type="ARBA" id="ARBA00022692"/>
    </source>
</evidence>
<evidence type="ECO:0000259" key="7">
    <source>
        <dbReference type="Pfam" id="PF20684"/>
    </source>
</evidence>
<feature type="transmembrane region" description="Helical" evidence="6">
    <location>
        <begin position="207"/>
        <end position="229"/>
    </location>
</feature>
<evidence type="ECO:0000256" key="6">
    <source>
        <dbReference type="SAM" id="Phobius"/>
    </source>
</evidence>